<evidence type="ECO:0000256" key="1">
    <source>
        <dbReference type="SAM" id="MobiDB-lite"/>
    </source>
</evidence>
<dbReference type="EMBL" id="FTNF01000002">
    <property type="protein sequence ID" value="SIQ42241.1"/>
    <property type="molecule type" value="Genomic_DNA"/>
</dbReference>
<gene>
    <name evidence="3" type="ORF">SAMN05444858_102321</name>
</gene>
<proteinExistence type="predicted"/>
<dbReference type="RefSeq" id="WP_076467948.1">
    <property type="nucleotide sequence ID" value="NZ_FTNF01000002.1"/>
</dbReference>
<keyword evidence="2" id="KW-1133">Transmembrane helix</keyword>
<evidence type="ECO:0000313" key="3">
    <source>
        <dbReference type="EMBL" id="SIQ42241.1"/>
    </source>
</evidence>
<feature type="transmembrane region" description="Helical" evidence="2">
    <location>
        <begin position="119"/>
        <end position="138"/>
    </location>
</feature>
<feature type="transmembrane region" description="Helical" evidence="2">
    <location>
        <begin position="78"/>
        <end position="99"/>
    </location>
</feature>
<organism evidence="3 4">
    <name type="scientific">Micromonospora avicenniae</name>
    <dbReference type="NCBI Taxonomy" id="1198245"/>
    <lineage>
        <taxon>Bacteria</taxon>
        <taxon>Bacillati</taxon>
        <taxon>Actinomycetota</taxon>
        <taxon>Actinomycetes</taxon>
        <taxon>Micromonosporales</taxon>
        <taxon>Micromonosporaceae</taxon>
        <taxon>Micromonospora</taxon>
    </lineage>
</organism>
<evidence type="ECO:0000313" key="4">
    <source>
        <dbReference type="Proteomes" id="UP000186004"/>
    </source>
</evidence>
<feature type="transmembrane region" description="Helical" evidence="2">
    <location>
        <begin position="281"/>
        <end position="300"/>
    </location>
</feature>
<dbReference type="STRING" id="1198245.SAMN05444858_102321"/>
<feature type="region of interest" description="Disordered" evidence="1">
    <location>
        <begin position="251"/>
        <end position="270"/>
    </location>
</feature>
<feature type="transmembrane region" description="Helical" evidence="2">
    <location>
        <begin position="47"/>
        <end position="66"/>
    </location>
</feature>
<dbReference type="AlphaFoldDB" id="A0A1N6SMH6"/>
<keyword evidence="2" id="KW-0812">Transmembrane</keyword>
<accession>A0A1N6SMH6</accession>
<keyword evidence="4" id="KW-1185">Reference proteome</keyword>
<name>A0A1N6SMH6_9ACTN</name>
<evidence type="ECO:0000256" key="2">
    <source>
        <dbReference type="SAM" id="Phobius"/>
    </source>
</evidence>
<dbReference type="OrthoDB" id="3390424at2"/>
<keyword evidence="2" id="KW-0472">Membrane</keyword>
<dbReference type="Proteomes" id="UP000186004">
    <property type="component" value="Unassembled WGS sequence"/>
</dbReference>
<reference evidence="3 4" key="1">
    <citation type="submission" date="2017-01" db="EMBL/GenBank/DDBJ databases">
        <authorList>
            <person name="Mah S.A."/>
            <person name="Swanson W.J."/>
            <person name="Moy G.W."/>
            <person name="Vacquier V.D."/>
        </authorList>
    </citation>
    <scope>NUCLEOTIDE SEQUENCE [LARGE SCALE GENOMIC DNA]</scope>
    <source>
        <strain evidence="3 4">DSM 45758</strain>
    </source>
</reference>
<protein>
    <submittedName>
        <fullName evidence="3">Uncharacterized protein</fullName>
    </submittedName>
</protein>
<sequence>MSGGALRHAARGLLPRPGRVIGVATAALLLTLPVLDATRRTGWRADLRTVTTASVLVASVGAFLLAARYSARRPADRLSVRLAVGLCGTGLLAVGYLAAAQLYHRLVVPVAVDGALHGLPGRGLALALLAGAFGVALGALWRQPVLLALLLAVLALAELSSRRSGVRVGPFSAAPAWLFGVGQPHDVPGCVSVVPAECVTWTYRHWPAGLVLAGGVLVAVLAAAGSAARRPSGAGGPVVATGPAVDGSLGGGGGPAGCAEHQTHDAAGGPAAGPVVPVRRWYAYAVGLIVAGLALAPVVIGTGALHATGDFAEGIGTSATVGSAAELPVADAGRLAVFAVGPTEVRDCHAVSLDGTRVDLSPVLGTVRYGDSVDYRWVGTFRMPAPGRWTVACSGDEGEYLVTGSPQVRGLVGRLVEAPRPVDWLLGALPGLLVGGYTALARHRRTGRVDRE</sequence>
<feature type="transmembrane region" description="Helical" evidence="2">
    <location>
        <begin position="205"/>
        <end position="224"/>
    </location>
</feature>